<keyword evidence="1" id="KW-1133">Transmembrane helix</keyword>
<feature type="transmembrane region" description="Helical" evidence="1">
    <location>
        <begin position="407"/>
        <end position="430"/>
    </location>
</feature>
<feature type="transmembrane region" description="Helical" evidence="1">
    <location>
        <begin position="65"/>
        <end position="88"/>
    </location>
</feature>
<dbReference type="KEGG" id="seds:AAY24_11330"/>
<dbReference type="EMBL" id="CP011412">
    <property type="protein sequence ID" value="AKH20842.1"/>
    <property type="molecule type" value="Genomic_DNA"/>
</dbReference>
<name>A0A0F7JYN8_9GAMM</name>
<evidence type="ECO:0000256" key="1">
    <source>
        <dbReference type="SAM" id="Phobius"/>
    </source>
</evidence>
<feature type="transmembrane region" description="Helical" evidence="1">
    <location>
        <begin position="245"/>
        <end position="261"/>
    </location>
</feature>
<protein>
    <recommendedName>
        <fullName evidence="4">O-antigen polysaccharide polymerase Wzy</fullName>
    </recommendedName>
</protein>
<gene>
    <name evidence="2" type="ORF">AAY24_11330</name>
</gene>
<evidence type="ECO:0000313" key="2">
    <source>
        <dbReference type="EMBL" id="AKH20842.1"/>
    </source>
</evidence>
<sequence length="492" mass="55506">MNPNLQEILGRNSINMLLSMFWGAVFFLSIMAVSNYPGQGYVYIVFTIISNLLLYFGFRKNAIFFDTFLGIFLWLGFWLKFSVRIVFADGVFREAVGSFDGSSMAFDNALLVASVGLSGFLLASILREKFQFNYSSNIEGVAQQGLFNFYQDYRKFIWTGFAILFLVVAVTNIYLGIYQRGSITRTILPFGLNGIYKWLLLFGLASISALILRFEFALKKHTFLPAMTLVFLESFISNISMLSRGMILNGGALIYGVLAALKPHSIKASFRILLAAGIIFSVLFIGSVLAVNYLRSESFNLLRSESQELRSDGYPVDTKHSHVAKRIELTQKMTSPLFIDRWVGIEGVMAVSSYPHLGWDLWKNALNESYNETETSFYDNNLIESPYINTDKSAHHFISLPGIVAFFFYPGSFLFLFISTLMLGAVAASIEAFVFRFGGRNFILCSLIAQVVAFRYASFGYVPKQSYLLFGAILLNIIIIYLADKFLSRFVR</sequence>
<reference evidence="2 3" key="1">
    <citation type="journal article" date="2015" name="Genome Announc.">
        <title>Complete Genome Sequence of Sedimenticola thiotaurini Strain SIP-G1, a Polyphosphate- and Polyhydroxyalkanoate-Accumulating Sulfur-Oxidizing Gammaproteobacterium Isolated from Salt Marsh Sediments.</title>
        <authorList>
            <person name="Flood B.E."/>
            <person name="Jones D.S."/>
            <person name="Bailey J.V."/>
        </authorList>
    </citation>
    <scope>NUCLEOTIDE SEQUENCE [LARGE SCALE GENOMIC DNA]</scope>
    <source>
        <strain evidence="2 3">SIP-G1</strain>
    </source>
</reference>
<feature type="transmembrane region" description="Helical" evidence="1">
    <location>
        <begin position="442"/>
        <end position="461"/>
    </location>
</feature>
<evidence type="ECO:0000313" key="3">
    <source>
        <dbReference type="Proteomes" id="UP000034410"/>
    </source>
</evidence>
<dbReference type="RefSeq" id="WP_046859772.1">
    <property type="nucleotide sequence ID" value="NZ_CP011412.1"/>
</dbReference>
<keyword evidence="1" id="KW-0472">Membrane</keyword>
<dbReference type="AlphaFoldDB" id="A0A0F7JYN8"/>
<dbReference type="Proteomes" id="UP000034410">
    <property type="component" value="Chromosome"/>
</dbReference>
<dbReference type="OrthoDB" id="7032304at2"/>
<keyword evidence="1" id="KW-0812">Transmembrane</keyword>
<keyword evidence="3" id="KW-1185">Reference proteome</keyword>
<feature type="transmembrane region" description="Helical" evidence="1">
    <location>
        <begin position="273"/>
        <end position="294"/>
    </location>
</feature>
<feature type="transmembrane region" description="Helical" evidence="1">
    <location>
        <begin position="195"/>
        <end position="214"/>
    </location>
</feature>
<feature type="transmembrane region" description="Helical" evidence="1">
    <location>
        <begin position="12"/>
        <end position="34"/>
    </location>
</feature>
<evidence type="ECO:0008006" key="4">
    <source>
        <dbReference type="Google" id="ProtNLM"/>
    </source>
</evidence>
<feature type="transmembrane region" description="Helical" evidence="1">
    <location>
        <begin position="467"/>
        <end position="483"/>
    </location>
</feature>
<organism evidence="2 3">
    <name type="scientific">Sedimenticola thiotaurini</name>
    <dbReference type="NCBI Taxonomy" id="1543721"/>
    <lineage>
        <taxon>Bacteria</taxon>
        <taxon>Pseudomonadati</taxon>
        <taxon>Pseudomonadota</taxon>
        <taxon>Gammaproteobacteria</taxon>
        <taxon>Chromatiales</taxon>
        <taxon>Sedimenticolaceae</taxon>
        <taxon>Sedimenticola</taxon>
    </lineage>
</organism>
<feature type="transmembrane region" description="Helical" evidence="1">
    <location>
        <begin position="40"/>
        <end position="58"/>
    </location>
</feature>
<feature type="transmembrane region" description="Helical" evidence="1">
    <location>
        <begin position="156"/>
        <end position="175"/>
    </location>
</feature>
<accession>A0A0F7JYN8</accession>
<proteinExistence type="predicted"/>
<feature type="transmembrane region" description="Helical" evidence="1">
    <location>
        <begin position="108"/>
        <end position="126"/>
    </location>
</feature>